<dbReference type="GeneID" id="28832849"/>
<keyword evidence="1" id="KW-0732">Signal</keyword>
<dbReference type="Proteomes" id="UP000070700">
    <property type="component" value="Unassembled WGS sequence"/>
</dbReference>
<evidence type="ECO:0000256" key="1">
    <source>
        <dbReference type="SAM" id="SignalP"/>
    </source>
</evidence>
<organism evidence="2 3">
    <name type="scientific">Mollisia scopiformis</name>
    <name type="common">Conifer needle endophyte fungus</name>
    <name type="synonym">Phialocephala scopiformis</name>
    <dbReference type="NCBI Taxonomy" id="149040"/>
    <lineage>
        <taxon>Eukaryota</taxon>
        <taxon>Fungi</taxon>
        <taxon>Dikarya</taxon>
        <taxon>Ascomycota</taxon>
        <taxon>Pezizomycotina</taxon>
        <taxon>Leotiomycetes</taxon>
        <taxon>Helotiales</taxon>
        <taxon>Mollisiaceae</taxon>
        <taxon>Mollisia</taxon>
    </lineage>
</organism>
<proteinExistence type="predicted"/>
<feature type="chain" id="PRO_5007288108" evidence="1">
    <location>
        <begin position="18"/>
        <end position="134"/>
    </location>
</feature>
<name>A0A132BDH2_MOLSC</name>
<gene>
    <name evidence="2" type="ORF">LY89DRAFT_787980</name>
</gene>
<dbReference type="AlphaFoldDB" id="A0A132BDH2"/>
<accession>A0A132BDH2</accession>
<sequence length="134" mass="14135">MRFTLLPLVTILGIASSSPLGPEMSAKRDFVYEQLTFTFYGGPASYELSFPADGSTYPTNNALSVSLIDPGTFSALWGCNFYYDLPAGTAENPVLTSIGNGNEIAVGPPATISYVACEPTASNGTCLPVYAQCE</sequence>
<protein>
    <submittedName>
        <fullName evidence="2">Uncharacterized protein</fullName>
    </submittedName>
</protein>
<dbReference type="InParanoid" id="A0A132BDH2"/>
<dbReference type="OrthoDB" id="4509278at2759"/>
<dbReference type="RefSeq" id="XP_018064062.1">
    <property type="nucleotide sequence ID" value="XM_018223123.1"/>
</dbReference>
<keyword evidence="3" id="KW-1185">Reference proteome</keyword>
<feature type="signal peptide" evidence="1">
    <location>
        <begin position="1"/>
        <end position="17"/>
    </location>
</feature>
<dbReference type="EMBL" id="KQ947431">
    <property type="protein sequence ID" value="KUJ09707.1"/>
    <property type="molecule type" value="Genomic_DNA"/>
</dbReference>
<evidence type="ECO:0000313" key="3">
    <source>
        <dbReference type="Proteomes" id="UP000070700"/>
    </source>
</evidence>
<evidence type="ECO:0000313" key="2">
    <source>
        <dbReference type="EMBL" id="KUJ09707.1"/>
    </source>
</evidence>
<reference evidence="2 3" key="1">
    <citation type="submission" date="2015-10" db="EMBL/GenBank/DDBJ databases">
        <title>Full genome of DAOMC 229536 Phialocephala scopiformis, a fungal endophyte of spruce producing the potent anti-insectan compound rugulosin.</title>
        <authorList>
            <consortium name="DOE Joint Genome Institute"/>
            <person name="Walker A.K."/>
            <person name="Frasz S.L."/>
            <person name="Seifert K.A."/>
            <person name="Miller J.D."/>
            <person name="Mondo S.J."/>
            <person name="Labutti K."/>
            <person name="Lipzen A."/>
            <person name="Dockter R."/>
            <person name="Kennedy M."/>
            <person name="Grigoriev I.V."/>
            <person name="Spatafora J.W."/>
        </authorList>
    </citation>
    <scope>NUCLEOTIDE SEQUENCE [LARGE SCALE GENOMIC DNA]</scope>
    <source>
        <strain evidence="2 3">CBS 120377</strain>
    </source>
</reference>
<dbReference type="KEGG" id="psco:LY89DRAFT_787980"/>